<feature type="region of interest" description="Disordered" evidence="1">
    <location>
        <begin position="124"/>
        <end position="150"/>
    </location>
</feature>
<name>A0A0N0NRF2_9EURO</name>
<keyword evidence="3" id="KW-1185">Reference proteome</keyword>
<dbReference type="GeneID" id="28734440"/>
<accession>A0A0N0NRF2</accession>
<feature type="region of interest" description="Disordered" evidence="1">
    <location>
        <begin position="1"/>
        <end position="31"/>
    </location>
</feature>
<protein>
    <submittedName>
        <fullName evidence="2">Uncharacterized protein</fullName>
    </submittedName>
</protein>
<reference evidence="2 3" key="1">
    <citation type="submission" date="2015-06" db="EMBL/GenBank/DDBJ databases">
        <title>Draft genome of the ant-associated black yeast Phialophora attae CBS 131958.</title>
        <authorList>
            <person name="Moreno L.F."/>
            <person name="Stielow B.J."/>
            <person name="de Hoog S."/>
            <person name="Vicente V.A."/>
            <person name="Weiss V.A."/>
            <person name="de Vries M."/>
            <person name="Cruz L.M."/>
            <person name="Souza E.M."/>
        </authorList>
    </citation>
    <scope>NUCLEOTIDE SEQUENCE [LARGE SCALE GENOMIC DNA]</scope>
    <source>
        <strain evidence="2 3">CBS 131958</strain>
    </source>
</reference>
<dbReference type="VEuPathDB" id="FungiDB:AB675_2578"/>
<dbReference type="RefSeq" id="XP_018004984.1">
    <property type="nucleotide sequence ID" value="XM_018142560.1"/>
</dbReference>
<evidence type="ECO:0000313" key="2">
    <source>
        <dbReference type="EMBL" id="KPI45021.1"/>
    </source>
</evidence>
<evidence type="ECO:0000256" key="1">
    <source>
        <dbReference type="SAM" id="MobiDB-lite"/>
    </source>
</evidence>
<sequence>MLSLFGHSTGRRASNQPEQTPTVTSAQSSRIPRLASIRIRIRSRSAAPLRQSDNMPIFPSLRLDTNRAHFRSLRPGWTYVDRLGRGSNRRNYFIRAAPGRTTPYTPPPWPVPDEDYFYCDTESDHDDWSDDDWPGPYPGGEEQEETKDRSEILLQGRESLFLRYRYPMAVMTGTAQGGASIGRMSGLREG</sequence>
<evidence type="ECO:0000313" key="3">
    <source>
        <dbReference type="Proteomes" id="UP000038010"/>
    </source>
</evidence>
<dbReference type="Proteomes" id="UP000038010">
    <property type="component" value="Unassembled WGS sequence"/>
</dbReference>
<dbReference type="EMBL" id="LFJN01000002">
    <property type="protein sequence ID" value="KPI45021.1"/>
    <property type="molecule type" value="Genomic_DNA"/>
</dbReference>
<dbReference type="AlphaFoldDB" id="A0A0N0NRF2"/>
<comment type="caution">
    <text evidence="2">The sequence shown here is derived from an EMBL/GenBank/DDBJ whole genome shotgun (WGS) entry which is preliminary data.</text>
</comment>
<organism evidence="2 3">
    <name type="scientific">Cyphellophora attinorum</name>
    <dbReference type="NCBI Taxonomy" id="1664694"/>
    <lineage>
        <taxon>Eukaryota</taxon>
        <taxon>Fungi</taxon>
        <taxon>Dikarya</taxon>
        <taxon>Ascomycota</taxon>
        <taxon>Pezizomycotina</taxon>
        <taxon>Eurotiomycetes</taxon>
        <taxon>Chaetothyriomycetidae</taxon>
        <taxon>Chaetothyriales</taxon>
        <taxon>Cyphellophoraceae</taxon>
        <taxon>Cyphellophora</taxon>
    </lineage>
</organism>
<feature type="compositionally biased region" description="Polar residues" evidence="1">
    <location>
        <begin position="11"/>
        <end position="27"/>
    </location>
</feature>
<feature type="compositionally biased region" description="Acidic residues" evidence="1">
    <location>
        <begin position="124"/>
        <end position="133"/>
    </location>
</feature>
<proteinExistence type="predicted"/>
<gene>
    <name evidence="2" type="ORF">AB675_2578</name>
</gene>